<dbReference type="EMBL" id="FZQP02005222">
    <property type="protein sequence ID" value="VVD01229.1"/>
    <property type="molecule type" value="Genomic_DNA"/>
</dbReference>
<dbReference type="SMART" id="SM00365">
    <property type="entry name" value="LRR_SD22"/>
    <property type="match status" value="4"/>
</dbReference>
<dbReference type="InterPro" id="IPR003591">
    <property type="entry name" value="Leu-rich_rpt_typical-subtyp"/>
</dbReference>
<dbReference type="SUPFAM" id="SSF52058">
    <property type="entry name" value="L domain-like"/>
    <property type="match status" value="1"/>
</dbReference>
<feature type="non-terminal residue" evidence="3">
    <location>
        <position position="1"/>
    </location>
</feature>
<dbReference type="Pfam" id="PF00560">
    <property type="entry name" value="LRR_1"/>
    <property type="match status" value="1"/>
</dbReference>
<dbReference type="InterPro" id="IPR032675">
    <property type="entry name" value="LRR_dom_sf"/>
</dbReference>
<dbReference type="InterPro" id="IPR001611">
    <property type="entry name" value="Leu-rich_rpt"/>
</dbReference>
<dbReference type="SMART" id="SM00369">
    <property type="entry name" value="LRR_TYP"/>
    <property type="match status" value="8"/>
</dbReference>
<dbReference type="Gene3D" id="3.80.10.10">
    <property type="entry name" value="Ribonuclease Inhibitor"/>
    <property type="match status" value="4"/>
</dbReference>
<name>A0A5E4QVJ1_9NEOP</name>
<reference evidence="3 4" key="1">
    <citation type="submission" date="2017-07" db="EMBL/GenBank/DDBJ databases">
        <authorList>
            <person name="Talla V."/>
            <person name="Backstrom N."/>
        </authorList>
    </citation>
    <scope>NUCLEOTIDE SEQUENCE [LARGE SCALE GENOMIC DNA]</scope>
</reference>
<keyword evidence="4" id="KW-1185">Reference proteome</keyword>
<evidence type="ECO:0000313" key="3">
    <source>
        <dbReference type="EMBL" id="VVD01229.1"/>
    </source>
</evidence>
<organism evidence="3 4">
    <name type="scientific">Leptidea sinapis</name>
    <dbReference type="NCBI Taxonomy" id="189913"/>
    <lineage>
        <taxon>Eukaryota</taxon>
        <taxon>Metazoa</taxon>
        <taxon>Ecdysozoa</taxon>
        <taxon>Arthropoda</taxon>
        <taxon>Hexapoda</taxon>
        <taxon>Insecta</taxon>
        <taxon>Pterygota</taxon>
        <taxon>Neoptera</taxon>
        <taxon>Endopterygota</taxon>
        <taxon>Lepidoptera</taxon>
        <taxon>Glossata</taxon>
        <taxon>Ditrysia</taxon>
        <taxon>Papilionoidea</taxon>
        <taxon>Pieridae</taxon>
        <taxon>Dismorphiinae</taxon>
        <taxon>Leptidea</taxon>
    </lineage>
</organism>
<protein>
    <recommendedName>
        <fullName evidence="5">LRRCT domain-containing protein</fullName>
    </recommendedName>
</protein>
<accession>A0A5E4QVJ1</accession>
<evidence type="ECO:0000313" key="4">
    <source>
        <dbReference type="Proteomes" id="UP000324832"/>
    </source>
</evidence>
<dbReference type="Proteomes" id="UP000324832">
    <property type="component" value="Unassembled WGS sequence"/>
</dbReference>
<keyword evidence="2" id="KW-0677">Repeat</keyword>
<evidence type="ECO:0008006" key="5">
    <source>
        <dbReference type="Google" id="ProtNLM"/>
    </source>
</evidence>
<sequence length="415" mass="47085">GGIVVAVQQCPAPNTITPCSCTVKKNGLDILCEFTEQQHIQKAMNTLRSKPMIIFYLKLRHNNLAKLPSYIFLGLDIRHLTVHNSTLAVIEDSSLSSIGNKLTQLDVTAVHNKAFLGLDTLEILTLKLKRLNLGGNELTAVPQKALALLENLKKLEMQENRITSISEGDFAGLRSLDSLGLAHNQLREVPAQVFSHLTFLNSLELEGNLIQRIDEKAFVGLEENLQYLRLGDNRLHEIPSEALRPLHRLRHLDLRSNNITYINDDAFTGYGDSITFLNLQKNMIHQLPTMGFDNLNSLETLNLQNNKLQHIPEEIMEPILDTLRVVDIMDNPLICDCDLAWYEAWLSGLRDRDDEMMQKKRTVCTMVNEHREYSVAKMPFDKMNCKRKPGYGPSSATNTCPMIFVNVLIFANRWL</sequence>
<evidence type="ECO:0000256" key="2">
    <source>
        <dbReference type="ARBA" id="ARBA00022737"/>
    </source>
</evidence>
<dbReference type="FunFam" id="3.80.10.10:FF:001164">
    <property type="entry name" value="GH01279p"/>
    <property type="match status" value="1"/>
</dbReference>
<dbReference type="Pfam" id="PF13855">
    <property type="entry name" value="LRR_8"/>
    <property type="match status" value="2"/>
</dbReference>
<proteinExistence type="predicted"/>
<dbReference type="AlphaFoldDB" id="A0A5E4QVJ1"/>
<evidence type="ECO:0000256" key="1">
    <source>
        <dbReference type="ARBA" id="ARBA00022614"/>
    </source>
</evidence>
<dbReference type="PANTHER" id="PTHR24366">
    <property type="entry name" value="IG(IMMUNOGLOBULIN) AND LRR(LEUCINE RICH REPEAT) DOMAINS"/>
    <property type="match status" value="1"/>
</dbReference>
<dbReference type="PANTHER" id="PTHR24366:SF96">
    <property type="entry name" value="LEUCINE RICH REPEAT CONTAINING 53"/>
    <property type="match status" value="1"/>
</dbReference>
<gene>
    <name evidence="3" type="ORF">LSINAPIS_LOCUS11694</name>
</gene>
<dbReference type="PROSITE" id="PS51450">
    <property type="entry name" value="LRR"/>
    <property type="match status" value="4"/>
</dbReference>
<keyword evidence="1" id="KW-0433">Leucine-rich repeat</keyword>